<dbReference type="RefSeq" id="WP_146528000.1">
    <property type="nucleotide sequence ID" value="NZ_SJPV01000006.1"/>
</dbReference>
<name>A0A5C6DIM1_9BACT</name>
<dbReference type="EMBL" id="SJPV01000006">
    <property type="protein sequence ID" value="TWU35934.1"/>
    <property type="molecule type" value="Genomic_DNA"/>
</dbReference>
<protein>
    <submittedName>
        <fullName evidence="1">Uncharacterized protein</fullName>
    </submittedName>
</protein>
<evidence type="ECO:0000313" key="1">
    <source>
        <dbReference type="EMBL" id="TWU35934.1"/>
    </source>
</evidence>
<proteinExistence type="predicted"/>
<dbReference type="OrthoDB" id="273982at2"/>
<dbReference type="AlphaFoldDB" id="A0A5C6DIM1"/>
<keyword evidence="2" id="KW-1185">Reference proteome</keyword>
<sequence length="184" mass="20321">MNPAPLSMTSFDGRLSVEFSWDVDRFAHALVGYDQHGTPVASLPCVNASDDVAWPCSPPIQQLSLESLRSGDSLLAMDALLGVGGAGTSHWSISVQWVESVDWATLKFELACRCRQTPESLGSQYPVDPRFVIQPGKDSILIQENDWLRIQPTETNQTGTIRWEYSVNLDPASVADQKRFLVGR</sequence>
<comment type="caution">
    <text evidence="1">The sequence shown here is derived from an EMBL/GenBank/DDBJ whole genome shotgun (WGS) entry which is preliminary data.</text>
</comment>
<organism evidence="1 2">
    <name type="scientific">Novipirellula artificiosorum</name>
    <dbReference type="NCBI Taxonomy" id="2528016"/>
    <lineage>
        <taxon>Bacteria</taxon>
        <taxon>Pseudomonadati</taxon>
        <taxon>Planctomycetota</taxon>
        <taxon>Planctomycetia</taxon>
        <taxon>Pirellulales</taxon>
        <taxon>Pirellulaceae</taxon>
        <taxon>Novipirellula</taxon>
    </lineage>
</organism>
<gene>
    <name evidence="1" type="ORF">Poly41_36860</name>
</gene>
<evidence type="ECO:0000313" key="2">
    <source>
        <dbReference type="Proteomes" id="UP000319143"/>
    </source>
</evidence>
<dbReference type="Proteomes" id="UP000319143">
    <property type="component" value="Unassembled WGS sequence"/>
</dbReference>
<reference evidence="1 2" key="1">
    <citation type="submission" date="2019-02" db="EMBL/GenBank/DDBJ databases">
        <title>Deep-cultivation of Planctomycetes and their phenomic and genomic characterization uncovers novel biology.</title>
        <authorList>
            <person name="Wiegand S."/>
            <person name="Jogler M."/>
            <person name="Boedeker C."/>
            <person name="Pinto D."/>
            <person name="Vollmers J."/>
            <person name="Rivas-Marin E."/>
            <person name="Kohn T."/>
            <person name="Peeters S.H."/>
            <person name="Heuer A."/>
            <person name="Rast P."/>
            <person name="Oberbeckmann S."/>
            <person name="Bunk B."/>
            <person name="Jeske O."/>
            <person name="Meyerdierks A."/>
            <person name="Storesund J.E."/>
            <person name="Kallscheuer N."/>
            <person name="Luecker S."/>
            <person name="Lage O.M."/>
            <person name="Pohl T."/>
            <person name="Merkel B.J."/>
            <person name="Hornburger P."/>
            <person name="Mueller R.-W."/>
            <person name="Bruemmer F."/>
            <person name="Labrenz M."/>
            <person name="Spormann A.M."/>
            <person name="Op Den Camp H."/>
            <person name="Overmann J."/>
            <person name="Amann R."/>
            <person name="Jetten M.S.M."/>
            <person name="Mascher T."/>
            <person name="Medema M.H."/>
            <person name="Devos D.P."/>
            <person name="Kaster A.-K."/>
            <person name="Ovreas L."/>
            <person name="Rohde M."/>
            <person name="Galperin M.Y."/>
            <person name="Jogler C."/>
        </authorList>
    </citation>
    <scope>NUCLEOTIDE SEQUENCE [LARGE SCALE GENOMIC DNA]</scope>
    <source>
        <strain evidence="1 2">Poly41</strain>
    </source>
</reference>
<accession>A0A5C6DIM1</accession>